<dbReference type="PROSITE" id="PS50994">
    <property type="entry name" value="INTEGRASE"/>
    <property type="match status" value="1"/>
</dbReference>
<dbReference type="Proteomes" id="UP000320735">
    <property type="component" value="Unassembled WGS sequence"/>
</dbReference>
<dbReference type="InterPro" id="IPR050900">
    <property type="entry name" value="Transposase_IS3/IS150/IS904"/>
</dbReference>
<dbReference type="InterPro" id="IPR025948">
    <property type="entry name" value="HTH-like_dom"/>
</dbReference>
<evidence type="ECO:0000313" key="3">
    <source>
        <dbReference type="Proteomes" id="UP000320735"/>
    </source>
</evidence>
<sequence>MCEVLAVFRNGFYAWCKRGASSRRQRHRELLSEMKAIHADKDTKCYGSPRMHRELVALRHSVSENTVAKLMSDHSLRAALAPKFKATTDSYHPHPVAENTLNRAFEQESADRVWVADITYIRTGEGWLYLACVLDTYLRKVVGWSMSARITQELVVDALRMELGRRRPDGDAALLHHSDRGSQYASGAYQELLREENISCSMSRKGNCWDNAMMESFFAKLKKQRVRREAYATRPQVRASVFDYIERFYNRLRRHSALGYVSPEQFEAAAWRSLEPHHQRHGPE</sequence>
<protein>
    <submittedName>
        <fullName evidence="2">Integrase core domain protein</fullName>
    </submittedName>
</protein>
<feature type="domain" description="Integrase catalytic" evidence="1">
    <location>
        <begin position="106"/>
        <end position="270"/>
    </location>
</feature>
<dbReference type="GO" id="GO:0015074">
    <property type="term" value="P:DNA integration"/>
    <property type="evidence" value="ECO:0007669"/>
    <property type="project" value="InterPro"/>
</dbReference>
<keyword evidence="3" id="KW-1185">Reference proteome</keyword>
<dbReference type="EMBL" id="SJPP01000003">
    <property type="protein sequence ID" value="TWU06947.1"/>
    <property type="molecule type" value="Genomic_DNA"/>
</dbReference>
<name>A0A5C6B5C0_9PLAN</name>
<evidence type="ECO:0000313" key="2">
    <source>
        <dbReference type="EMBL" id="TWU06947.1"/>
    </source>
</evidence>
<dbReference type="InterPro" id="IPR048020">
    <property type="entry name" value="Transpos_IS3"/>
</dbReference>
<comment type="caution">
    <text evidence="2">The sequence shown here is derived from an EMBL/GenBank/DDBJ whole genome shotgun (WGS) entry which is preliminary data.</text>
</comment>
<dbReference type="InterPro" id="IPR012337">
    <property type="entry name" value="RNaseH-like_sf"/>
</dbReference>
<evidence type="ECO:0000259" key="1">
    <source>
        <dbReference type="PROSITE" id="PS50994"/>
    </source>
</evidence>
<dbReference type="Pfam" id="PF13333">
    <property type="entry name" value="rve_2"/>
    <property type="match status" value="1"/>
</dbReference>
<gene>
    <name evidence="2" type="ORF">CA54_53510</name>
</gene>
<dbReference type="Pfam" id="PF13276">
    <property type="entry name" value="HTH_21"/>
    <property type="match status" value="1"/>
</dbReference>
<dbReference type="PANTHER" id="PTHR46889:SF4">
    <property type="entry name" value="TRANSPOSASE INSO FOR INSERTION SEQUENCE ELEMENT IS911B-RELATED"/>
    <property type="match status" value="1"/>
</dbReference>
<proteinExistence type="predicted"/>
<dbReference type="Pfam" id="PF00665">
    <property type="entry name" value="rve"/>
    <property type="match status" value="1"/>
</dbReference>
<reference evidence="2 3" key="1">
    <citation type="submission" date="2019-02" db="EMBL/GenBank/DDBJ databases">
        <title>Deep-cultivation of Planctomycetes and their phenomic and genomic characterization uncovers novel biology.</title>
        <authorList>
            <person name="Wiegand S."/>
            <person name="Jogler M."/>
            <person name="Boedeker C."/>
            <person name="Pinto D."/>
            <person name="Vollmers J."/>
            <person name="Rivas-Marin E."/>
            <person name="Kohn T."/>
            <person name="Peeters S.H."/>
            <person name="Heuer A."/>
            <person name="Rast P."/>
            <person name="Oberbeckmann S."/>
            <person name="Bunk B."/>
            <person name="Jeske O."/>
            <person name="Meyerdierks A."/>
            <person name="Storesund J.E."/>
            <person name="Kallscheuer N."/>
            <person name="Luecker S."/>
            <person name="Lage O.M."/>
            <person name="Pohl T."/>
            <person name="Merkel B.J."/>
            <person name="Hornburger P."/>
            <person name="Mueller R.-W."/>
            <person name="Bruemmer F."/>
            <person name="Labrenz M."/>
            <person name="Spormann A.M."/>
            <person name="Op Den Camp H."/>
            <person name="Overmann J."/>
            <person name="Amann R."/>
            <person name="Jetten M.S.M."/>
            <person name="Mascher T."/>
            <person name="Medema M.H."/>
            <person name="Devos D.P."/>
            <person name="Kaster A.-K."/>
            <person name="Ovreas L."/>
            <person name="Rohde M."/>
            <person name="Galperin M.Y."/>
            <person name="Jogler C."/>
        </authorList>
    </citation>
    <scope>NUCLEOTIDE SEQUENCE [LARGE SCALE GENOMIC DNA]</scope>
    <source>
        <strain evidence="2 3">CA54</strain>
    </source>
</reference>
<dbReference type="Gene3D" id="3.30.420.10">
    <property type="entry name" value="Ribonuclease H-like superfamily/Ribonuclease H"/>
    <property type="match status" value="1"/>
</dbReference>
<dbReference type="PANTHER" id="PTHR46889">
    <property type="entry name" value="TRANSPOSASE INSF FOR INSERTION SEQUENCE IS3B-RELATED"/>
    <property type="match status" value="1"/>
</dbReference>
<dbReference type="NCBIfam" id="NF033516">
    <property type="entry name" value="transpos_IS3"/>
    <property type="match status" value="1"/>
</dbReference>
<dbReference type="SUPFAM" id="SSF53098">
    <property type="entry name" value="Ribonuclease H-like"/>
    <property type="match status" value="1"/>
</dbReference>
<dbReference type="InterPro" id="IPR036397">
    <property type="entry name" value="RNaseH_sf"/>
</dbReference>
<accession>A0A5C6B5C0</accession>
<dbReference type="AlphaFoldDB" id="A0A5C6B5C0"/>
<dbReference type="InterPro" id="IPR001584">
    <property type="entry name" value="Integrase_cat-core"/>
</dbReference>
<organism evidence="2 3">
    <name type="scientific">Symmachiella macrocystis</name>
    <dbReference type="NCBI Taxonomy" id="2527985"/>
    <lineage>
        <taxon>Bacteria</taxon>
        <taxon>Pseudomonadati</taxon>
        <taxon>Planctomycetota</taxon>
        <taxon>Planctomycetia</taxon>
        <taxon>Planctomycetales</taxon>
        <taxon>Planctomycetaceae</taxon>
        <taxon>Symmachiella</taxon>
    </lineage>
</organism>
<dbReference type="GO" id="GO:0003676">
    <property type="term" value="F:nucleic acid binding"/>
    <property type="evidence" value="ECO:0007669"/>
    <property type="project" value="InterPro"/>
</dbReference>